<dbReference type="eggNOG" id="COG4256">
    <property type="taxonomic scope" value="Bacteria"/>
</dbReference>
<sequence length="48" mass="5320">MVPVMSDGAAPRVRSEDLLRGAQELLIDHQGACYRLRLTAQGRLILTK</sequence>
<dbReference type="EMBL" id="CP001013">
    <property type="protein sequence ID" value="ACB33835.1"/>
    <property type="molecule type" value="Genomic_DNA"/>
</dbReference>
<dbReference type="AlphaFoldDB" id="B1XWG7"/>
<evidence type="ECO:0008006" key="3">
    <source>
        <dbReference type="Google" id="ProtNLM"/>
    </source>
</evidence>
<gene>
    <name evidence="1" type="ordered locus">Lcho_1568</name>
</gene>
<dbReference type="Proteomes" id="UP000001693">
    <property type="component" value="Chromosome"/>
</dbReference>
<evidence type="ECO:0000313" key="1">
    <source>
        <dbReference type="EMBL" id="ACB33835.1"/>
    </source>
</evidence>
<dbReference type="InterPro" id="IPR019600">
    <property type="entry name" value="Hemin_uptake_protein_HemP"/>
</dbReference>
<dbReference type="HOGENOM" id="CLU_178563_5_1_4"/>
<organism evidence="1 2">
    <name type="scientific">Leptothrix cholodnii (strain ATCC 51168 / LMG 8142 / SP-6)</name>
    <name type="common">Leptothrix discophora (strain SP-6)</name>
    <dbReference type="NCBI Taxonomy" id="395495"/>
    <lineage>
        <taxon>Bacteria</taxon>
        <taxon>Pseudomonadati</taxon>
        <taxon>Pseudomonadota</taxon>
        <taxon>Betaproteobacteria</taxon>
        <taxon>Burkholderiales</taxon>
        <taxon>Sphaerotilaceae</taxon>
        <taxon>Leptothrix</taxon>
    </lineage>
</organism>
<proteinExistence type="predicted"/>
<accession>B1XWG7</accession>
<dbReference type="OrthoDB" id="5348353at2"/>
<dbReference type="Pfam" id="PF10636">
    <property type="entry name" value="hemP"/>
    <property type="match status" value="1"/>
</dbReference>
<dbReference type="KEGG" id="lch:Lcho_1568"/>
<name>B1XWG7_LEPCP</name>
<reference evidence="1 2" key="1">
    <citation type="submission" date="2008-03" db="EMBL/GenBank/DDBJ databases">
        <title>Complete sequence of Leptothrix cholodnii SP-6.</title>
        <authorList>
            <consortium name="US DOE Joint Genome Institute"/>
            <person name="Copeland A."/>
            <person name="Lucas S."/>
            <person name="Lapidus A."/>
            <person name="Glavina del Rio T."/>
            <person name="Dalin E."/>
            <person name="Tice H."/>
            <person name="Bruce D."/>
            <person name="Goodwin L."/>
            <person name="Pitluck S."/>
            <person name="Chertkov O."/>
            <person name="Brettin T."/>
            <person name="Detter J.C."/>
            <person name="Han C."/>
            <person name="Kuske C.R."/>
            <person name="Schmutz J."/>
            <person name="Larimer F."/>
            <person name="Land M."/>
            <person name="Hauser L."/>
            <person name="Kyrpides N."/>
            <person name="Lykidis A."/>
            <person name="Emerson D."/>
            <person name="Richardson P."/>
        </authorList>
    </citation>
    <scope>NUCLEOTIDE SEQUENCE [LARGE SCALE GENOMIC DNA]</scope>
    <source>
        <strain evidence="2">ATCC 51168 / LMG 8142 / SP-6</strain>
    </source>
</reference>
<keyword evidence="2" id="KW-1185">Reference proteome</keyword>
<dbReference type="STRING" id="395495.Lcho_1568"/>
<protein>
    <recommendedName>
        <fullName evidence="3">Hemin uptake protein HemP</fullName>
    </recommendedName>
</protein>
<evidence type="ECO:0000313" key="2">
    <source>
        <dbReference type="Proteomes" id="UP000001693"/>
    </source>
</evidence>
<dbReference type="Gene3D" id="2.10.70.10">
    <property type="entry name" value="Complement Module, domain 1"/>
    <property type="match status" value="1"/>
</dbReference>